<reference evidence="2 3" key="1">
    <citation type="submission" date="2019-08" db="EMBL/GenBank/DDBJ databases">
        <title>Deep-cultivation of Planctomycetes and their phenomic and genomic characterization uncovers novel biology.</title>
        <authorList>
            <person name="Wiegand S."/>
            <person name="Jogler M."/>
            <person name="Boedeker C."/>
            <person name="Pinto D."/>
            <person name="Vollmers J."/>
            <person name="Rivas-Marin E."/>
            <person name="Kohn T."/>
            <person name="Peeters S.H."/>
            <person name="Heuer A."/>
            <person name="Rast P."/>
            <person name="Oberbeckmann S."/>
            <person name="Bunk B."/>
            <person name="Jeske O."/>
            <person name="Meyerdierks A."/>
            <person name="Storesund J.E."/>
            <person name="Kallscheuer N."/>
            <person name="Luecker S."/>
            <person name="Lage O.M."/>
            <person name="Pohl T."/>
            <person name="Merkel B.J."/>
            <person name="Hornburger P."/>
            <person name="Mueller R.-W."/>
            <person name="Bruemmer F."/>
            <person name="Labrenz M."/>
            <person name="Spormann A.M."/>
            <person name="Op den Camp H."/>
            <person name="Overmann J."/>
            <person name="Amann R."/>
            <person name="Jetten M.S.M."/>
            <person name="Mascher T."/>
            <person name="Medema M.H."/>
            <person name="Devos D.P."/>
            <person name="Kaster A.-K."/>
            <person name="Ovreas L."/>
            <person name="Rohde M."/>
            <person name="Galperin M.Y."/>
            <person name="Jogler C."/>
        </authorList>
    </citation>
    <scope>NUCLEOTIDE SEQUENCE [LARGE SCALE GENOMIC DNA]</scope>
    <source>
        <strain evidence="2 3">UC8</strain>
    </source>
</reference>
<dbReference type="PANTHER" id="PTHR33525">
    <property type="match status" value="1"/>
</dbReference>
<dbReference type="InterPro" id="IPR003607">
    <property type="entry name" value="HD/PDEase_dom"/>
</dbReference>
<dbReference type="OrthoDB" id="243535at2"/>
<dbReference type="Gene3D" id="1.10.3210.10">
    <property type="entry name" value="Hypothetical protein af1432"/>
    <property type="match status" value="1"/>
</dbReference>
<dbReference type="Proteomes" id="UP000325286">
    <property type="component" value="Chromosome"/>
</dbReference>
<dbReference type="Pfam" id="PF08668">
    <property type="entry name" value="HDOD"/>
    <property type="match status" value="1"/>
</dbReference>
<dbReference type="SUPFAM" id="SSF109604">
    <property type="entry name" value="HD-domain/PDEase-like"/>
    <property type="match status" value="1"/>
</dbReference>
<feature type="domain" description="HDOD" evidence="1">
    <location>
        <begin position="13"/>
        <end position="208"/>
    </location>
</feature>
<dbReference type="PANTHER" id="PTHR33525:SF3">
    <property type="entry name" value="RIBONUCLEASE Y"/>
    <property type="match status" value="1"/>
</dbReference>
<organism evidence="2 3">
    <name type="scientific">Roseimaritima ulvae</name>
    <dbReference type="NCBI Taxonomy" id="980254"/>
    <lineage>
        <taxon>Bacteria</taxon>
        <taxon>Pseudomonadati</taxon>
        <taxon>Planctomycetota</taxon>
        <taxon>Planctomycetia</taxon>
        <taxon>Pirellulales</taxon>
        <taxon>Pirellulaceae</taxon>
        <taxon>Roseimaritima</taxon>
    </lineage>
</organism>
<dbReference type="CDD" id="cd00077">
    <property type="entry name" value="HDc"/>
    <property type="match status" value="1"/>
</dbReference>
<gene>
    <name evidence="2" type="ORF">UC8_43860</name>
</gene>
<dbReference type="PROSITE" id="PS51833">
    <property type="entry name" value="HDOD"/>
    <property type="match status" value="1"/>
</dbReference>
<dbReference type="RefSeq" id="WP_068131656.1">
    <property type="nucleotide sequence ID" value="NZ_CP042914.1"/>
</dbReference>
<keyword evidence="3" id="KW-1185">Reference proteome</keyword>
<dbReference type="KEGG" id="rul:UC8_43860"/>
<dbReference type="InterPro" id="IPR052340">
    <property type="entry name" value="RNase_Y/CdgJ"/>
</dbReference>
<protein>
    <submittedName>
        <fullName evidence="2">HDOD domain protein</fullName>
    </submittedName>
</protein>
<evidence type="ECO:0000313" key="2">
    <source>
        <dbReference type="EMBL" id="QEG42352.1"/>
    </source>
</evidence>
<proteinExistence type="predicted"/>
<dbReference type="NCBIfam" id="TIGR00277">
    <property type="entry name" value="HDIG"/>
    <property type="match status" value="1"/>
</dbReference>
<dbReference type="AlphaFoldDB" id="A0A5B9QWI8"/>
<dbReference type="EMBL" id="CP042914">
    <property type="protein sequence ID" value="QEG42352.1"/>
    <property type="molecule type" value="Genomic_DNA"/>
</dbReference>
<accession>A0A5B9QWI8</accession>
<dbReference type="InterPro" id="IPR006675">
    <property type="entry name" value="HDIG_dom"/>
</dbReference>
<name>A0A5B9QWI8_9BACT</name>
<dbReference type="InterPro" id="IPR013976">
    <property type="entry name" value="HDOD"/>
</dbReference>
<evidence type="ECO:0000313" key="3">
    <source>
        <dbReference type="Proteomes" id="UP000325286"/>
    </source>
</evidence>
<sequence>MRLFQAVEQSRWNLALPEGARQMMGLQGSPRAQRSWLQRWLQTEPKLGERVIRWSNSPLFNLSRQFSQLQQVLAVLGEQQTMRLALLASIRTRFLPNLRIQSYAREQLWRHSVAVGAVSGLVARVCNVPDHQTAFVAGALHDVGLLASERADPNAFANLLGELDALTDTAATERHRYGWDHQVLGAQLLRRWGFQQSICDVARFHHQAHRGAEAEDEQLLYCVVVADYLCSRCGWTELGLHNIAQPADSVFNKLGIDHACLTILWKQLYATLEHTRPFI</sequence>
<evidence type="ECO:0000259" key="1">
    <source>
        <dbReference type="PROSITE" id="PS51833"/>
    </source>
</evidence>